<dbReference type="Proteomes" id="UP000472262">
    <property type="component" value="Unassembled WGS sequence"/>
</dbReference>
<keyword evidence="2" id="KW-1185">Reference proteome</keyword>
<organism evidence="1 2">
    <name type="scientific">Sinocyclocheilus grahami</name>
    <name type="common">Dianchi golden-line fish</name>
    <name type="synonym">Barbus grahami</name>
    <dbReference type="NCBI Taxonomy" id="75366"/>
    <lineage>
        <taxon>Eukaryota</taxon>
        <taxon>Metazoa</taxon>
        <taxon>Chordata</taxon>
        <taxon>Craniata</taxon>
        <taxon>Vertebrata</taxon>
        <taxon>Euteleostomi</taxon>
        <taxon>Actinopterygii</taxon>
        <taxon>Neopterygii</taxon>
        <taxon>Teleostei</taxon>
        <taxon>Ostariophysi</taxon>
        <taxon>Cypriniformes</taxon>
        <taxon>Cyprinidae</taxon>
        <taxon>Cyprininae</taxon>
        <taxon>Sinocyclocheilus</taxon>
    </lineage>
</organism>
<reference evidence="1" key="2">
    <citation type="submission" date="2025-09" db="UniProtKB">
        <authorList>
            <consortium name="Ensembl"/>
        </authorList>
    </citation>
    <scope>IDENTIFICATION</scope>
</reference>
<accession>A0A672K5W4</accession>
<evidence type="ECO:0000313" key="1">
    <source>
        <dbReference type="Ensembl" id="ENSSGRP00000006510.1"/>
    </source>
</evidence>
<dbReference type="Ensembl" id="ENSSGRT00000007080.1">
    <property type="protein sequence ID" value="ENSSGRP00000006510.1"/>
    <property type="gene ID" value="ENSSGRG00000004413.1"/>
</dbReference>
<sequence>MQRNSVALASVFHCLFSHSLILQRSGTRRRYQDDGLSDEEIDGKRTFDLEEKLHSKRFSSDRVKRMEGKGEKKMWLFMELFKYIHGVCNLTLPVVF</sequence>
<dbReference type="InParanoid" id="A0A672K5W4"/>
<name>A0A672K5W4_SINGR</name>
<proteinExistence type="predicted"/>
<evidence type="ECO:0000313" key="2">
    <source>
        <dbReference type="Proteomes" id="UP000472262"/>
    </source>
</evidence>
<protein>
    <submittedName>
        <fullName evidence="1">Uncharacterized protein</fullName>
    </submittedName>
</protein>
<reference evidence="1" key="1">
    <citation type="submission" date="2025-08" db="UniProtKB">
        <authorList>
            <consortium name="Ensembl"/>
        </authorList>
    </citation>
    <scope>IDENTIFICATION</scope>
</reference>
<dbReference type="AlphaFoldDB" id="A0A672K5W4"/>